<dbReference type="Pfam" id="PF21993">
    <property type="entry name" value="TetR_C_13_2"/>
    <property type="match status" value="1"/>
</dbReference>
<dbReference type="EMBL" id="CP129013">
    <property type="protein sequence ID" value="WLR43410.1"/>
    <property type="molecule type" value="Genomic_DNA"/>
</dbReference>
<accession>A0ABY9JY89</accession>
<reference evidence="6 7" key="1">
    <citation type="submission" date="2023-06" db="EMBL/GenBank/DDBJ databases">
        <title>Five Gram-positive bacteria isolated from mangrove sediments in Shenzhen, Guangdong, China.</title>
        <authorList>
            <person name="Yu S."/>
            <person name="Zheng W."/>
            <person name="Huang Y."/>
        </authorList>
    </citation>
    <scope>NUCLEOTIDE SEQUENCE [LARGE SCALE GENOMIC DNA]</scope>
    <source>
        <strain evidence="6 7">SaN35-3</strain>
    </source>
</reference>
<dbReference type="InterPro" id="IPR036271">
    <property type="entry name" value="Tet_transcr_reg_TetR-rel_C_sf"/>
</dbReference>
<dbReference type="InterPro" id="IPR054156">
    <property type="entry name" value="YxaF_TetR_C"/>
</dbReference>
<dbReference type="RefSeq" id="WP_226539518.1">
    <property type="nucleotide sequence ID" value="NZ_CP129013.1"/>
</dbReference>
<evidence type="ECO:0000256" key="1">
    <source>
        <dbReference type="ARBA" id="ARBA00023015"/>
    </source>
</evidence>
<evidence type="ECO:0000256" key="2">
    <source>
        <dbReference type="ARBA" id="ARBA00023125"/>
    </source>
</evidence>
<name>A0ABY9JY89_9BACI</name>
<evidence type="ECO:0000259" key="5">
    <source>
        <dbReference type="PROSITE" id="PS50977"/>
    </source>
</evidence>
<feature type="domain" description="HTH tetR-type" evidence="5">
    <location>
        <begin position="5"/>
        <end position="65"/>
    </location>
</feature>
<dbReference type="Gene3D" id="1.10.357.10">
    <property type="entry name" value="Tetracycline Repressor, domain 2"/>
    <property type="match status" value="1"/>
</dbReference>
<dbReference type="SUPFAM" id="SSF46689">
    <property type="entry name" value="Homeodomain-like"/>
    <property type="match status" value="1"/>
</dbReference>
<organism evidence="6 7">
    <name type="scientific">Bacillus carboniphilus</name>
    <dbReference type="NCBI Taxonomy" id="86663"/>
    <lineage>
        <taxon>Bacteria</taxon>
        <taxon>Bacillati</taxon>
        <taxon>Bacillota</taxon>
        <taxon>Bacilli</taxon>
        <taxon>Bacillales</taxon>
        <taxon>Bacillaceae</taxon>
        <taxon>Bacillus</taxon>
    </lineage>
</organism>
<dbReference type="Proteomes" id="UP001197974">
    <property type="component" value="Chromosome"/>
</dbReference>
<evidence type="ECO:0000256" key="3">
    <source>
        <dbReference type="ARBA" id="ARBA00023163"/>
    </source>
</evidence>
<keyword evidence="2 4" id="KW-0238">DNA-binding</keyword>
<gene>
    <name evidence="6" type="ORF">LC087_04320</name>
</gene>
<evidence type="ECO:0000256" key="4">
    <source>
        <dbReference type="PROSITE-ProRule" id="PRU00335"/>
    </source>
</evidence>
<dbReference type="PANTHER" id="PTHR47506:SF3">
    <property type="entry name" value="HTH-TYPE TRANSCRIPTIONAL REGULATOR LMRA"/>
    <property type="match status" value="1"/>
</dbReference>
<evidence type="ECO:0000313" key="7">
    <source>
        <dbReference type="Proteomes" id="UP001197974"/>
    </source>
</evidence>
<sequence>MNTNKTNKQHVIEVAANLFFLRGYHLTSMDEVVKESGVSKSNIYYHYKTKEELAIGVLKWRISFLDQSIYEIESNQESNVQEKIRSLYQLFKDKNGKEGGCPFITLYLQAAQQSSVINHTVKEFFENLFPSIENIITNGKEMKKRENQKLASFVLSSLEGALLLSEITSNTQHLDYSLEQVLKSI</sequence>
<evidence type="ECO:0000313" key="6">
    <source>
        <dbReference type="EMBL" id="WLR43410.1"/>
    </source>
</evidence>
<dbReference type="PROSITE" id="PS50977">
    <property type="entry name" value="HTH_TETR_2"/>
    <property type="match status" value="1"/>
</dbReference>
<feature type="DNA-binding region" description="H-T-H motif" evidence="4">
    <location>
        <begin position="28"/>
        <end position="47"/>
    </location>
</feature>
<dbReference type="PANTHER" id="PTHR47506">
    <property type="entry name" value="TRANSCRIPTIONAL REGULATORY PROTEIN"/>
    <property type="match status" value="1"/>
</dbReference>
<dbReference type="InterPro" id="IPR001647">
    <property type="entry name" value="HTH_TetR"/>
</dbReference>
<dbReference type="Pfam" id="PF00440">
    <property type="entry name" value="TetR_N"/>
    <property type="match status" value="1"/>
</dbReference>
<keyword evidence="1" id="KW-0805">Transcription regulation</keyword>
<dbReference type="SUPFAM" id="SSF48498">
    <property type="entry name" value="Tetracyclin repressor-like, C-terminal domain"/>
    <property type="match status" value="1"/>
</dbReference>
<keyword evidence="7" id="KW-1185">Reference proteome</keyword>
<keyword evidence="3" id="KW-0804">Transcription</keyword>
<dbReference type="InterPro" id="IPR009057">
    <property type="entry name" value="Homeodomain-like_sf"/>
</dbReference>
<protein>
    <submittedName>
        <fullName evidence="6">TetR/AcrR family transcriptional regulator</fullName>
    </submittedName>
</protein>
<proteinExistence type="predicted"/>
<dbReference type="PRINTS" id="PR00455">
    <property type="entry name" value="HTHTETR"/>
</dbReference>